<dbReference type="InterPro" id="IPR001041">
    <property type="entry name" value="2Fe-2S_ferredoxin-type"/>
</dbReference>
<dbReference type="PRINTS" id="PR00410">
    <property type="entry name" value="PHEHYDRXLASE"/>
</dbReference>
<reference evidence="11" key="2">
    <citation type="submission" date="2021-01" db="EMBL/GenBank/DDBJ databases">
        <authorList>
            <person name="Hahn C.R."/>
            <person name="Youssef N.H."/>
            <person name="Elshahed M."/>
        </authorList>
    </citation>
    <scope>NUCLEOTIDE SEQUENCE</scope>
    <source>
        <strain evidence="11">Zod_Metabat.24</strain>
    </source>
</reference>
<feature type="domain" description="2Fe-2S ferredoxin-type" evidence="9">
    <location>
        <begin position="303"/>
        <end position="386"/>
    </location>
</feature>
<dbReference type="InterPro" id="IPR017927">
    <property type="entry name" value="FAD-bd_FR_type"/>
</dbReference>
<dbReference type="Gene3D" id="3.10.20.30">
    <property type="match status" value="1"/>
</dbReference>
<proteinExistence type="predicted"/>
<dbReference type="PANTHER" id="PTHR47354">
    <property type="entry name" value="NADH OXIDOREDUCTASE HCR"/>
    <property type="match status" value="1"/>
</dbReference>
<dbReference type="GO" id="GO:0051537">
    <property type="term" value="F:2 iron, 2 sulfur cluster binding"/>
    <property type="evidence" value="ECO:0007669"/>
    <property type="project" value="UniProtKB-KW"/>
</dbReference>
<evidence type="ECO:0000313" key="11">
    <source>
        <dbReference type="EMBL" id="MBN1574618.1"/>
    </source>
</evidence>
<dbReference type="SUPFAM" id="SSF54292">
    <property type="entry name" value="2Fe-2S ferredoxin-like"/>
    <property type="match status" value="1"/>
</dbReference>
<name>A0A9D8KJ66_9DELT</name>
<comment type="cofactor">
    <cofactor evidence="1">
        <name>FAD</name>
        <dbReference type="ChEBI" id="CHEBI:57692"/>
    </cofactor>
</comment>
<evidence type="ECO:0000313" key="12">
    <source>
        <dbReference type="Proteomes" id="UP000809273"/>
    </source>
</evidence>
<feature type="domain" description="FAD-binding FR-type" evidence="10">
    <location>
        <begin position="46"/>
        <end position="149"/>
    </location>
</feature>
<dbReference type="CDD" id="cd00207">
    <property type="entry name" value="fer2"/>
    <property type="match status" value="1"/>
</dbReference>
<dbReference type="InterPro" id="IPR008333">
    <property type="entry name" value="Cbr1-like_FAD-bd_dom"/>
</dbReference>
<keyword evidence="8" id="KW-0411">Iron-sulfur</keyword>
<gene>
    <name evidence="11" type="ORF">JW984_15580</name>
</gene>
<evidence type="ECO:0000256" key="5">
    <source>
        <dbReference type="ARBA" id="ARBA00022827"/>
    </source>
</evidence>
<dbReference type="InterPro" id="IPR039261">
    <property type="entry name" value="FNR_nucleotide-bd"/>
</dbReference>
<dbReference type="SUPFAM" id="SSF63380">
    <property type="entry name" value="Riboflavin synthase domain-like"/>
    <property type="match status" value="1"/>
</dbReference>
<dbReference type="GO" id="GO:0016491">
    <property type="term" value="F:oxidoreductase activity"/>
    <property type="evidence" value="ECO:0007669"/>
    <property type="project" value="UniProtKB-KW"/>
</dbReference>
<evidence type="ECO:0000256" key="7">
    <source>
        <dbReference type="ARBA" id="ARBA00023004"/>
    </source>
</evidence>
<dbReference type="InterPro" id="IPR012675">
    <property type="entry name" value="Beta-grasp_dom_sf"/>
</dbReference>
<dbReference type="InterPro" id="IPR001433">
    <property type="entry name" value="OxRdtase_FAD/NAD-bd"/>
</dbReference>
<dbReference type="AlphaFoldDB" id="A0A9D8KJ66"/>
<evidence type="ECO:0000256" key="2">
    <source>
        <dbReference type="ARBA" id="ARBA00022630"/>
    </source>
</evidence>
<evidence type="ECO:0000256" key="4">
    <source>
        <dbReference type="ARBA" id="ARBA00022723"/>
    </source>
</evidence>
<dbReference type="PANTHER" id="PTHR47354:SF6">
    <property type="entry name" value="NADH OXIDOREDUCTASE HCR"/>
    <property type="match status" value="1"/>
</dbReference>
<accession>A0A9D8KJ66</accession>
<sequence length="386" mass="43367">MNIQEFLGNVEGFKEAIEEREILKRVFGDLTLPKDFVESFVSLLHPKSIDVKAVDIIEETPSTKTIRLSPKDGYLPPFRAGQYVSLKVKIGKVLTGRSFTISSPPHTRGYYDVTVRRMEEGFVSHYLMDDVKVGDEFQISAPSGSFYHEPLTDGKDLVFIGGGSGITPFRSIIREVIDRGLDFNIWLIYGSRTTDDVIFGDEFKAISEKHKNINYQLVVSEPPAGYKGVTGFITADVIKDFLGSVKGKTFYMCGPNLMYSFVMPELEKLKVPGRRIKKEAYGPPADITKEPGWPSDVSPDKVFKIKVNGEKTIDAKAGEPILSSLERAGLVSPYLCRSGECSYCRTKVHVGKAFMPDRVPIRESDRWYDYIHSCMAYPLSDMEISY</sequence>
<evidence type="ECO:0000259" key="9">
    <source>
        <dbReference type="PROSITE" id="PS51085"/>
    </source>
</evidence>
<keyword evidence="7" id="KW-0408">Iron</keyword>
<dbReference type="InterPro" id="IPR001709">
    <property type="entry name" value="Flavoprot_Pyr_Nucl_cyt_Rdtase"/>
</dbReference>
<dbReference type="PROSITE" id="PS51384">
    <property type="entry name" value="FAD_FR"/>
    <property type="match status" value="1"/>
</dbReference>
<dbReference type="Pfam" id="PF00175">
    <property type="entry name" value="NAD_binding_1"/>
    <property type="match status" value="1"/>
</dbReference>
<keyword evidence="2" id="KW-0285">Flavoprotein</keyword>
<dbReference type="Proteomes" id="UP000809273">
    <property type="component" value="Unassembled WGS sequence"/>
</dbReference>
<dbReference type="PRINTS" id="PR00371">
    <property type="entry name" value="FPNCR"/>
</dbReference>
<evidence type="ECO:0000256" key="8">
    <source>
        <dbReference type="ARBA" id="ARBA00023014"/>
    </source>
</evidence>
<evidence type="ECO:0000259" key="10">
    <source>
        <dbReference type="PROSITE" id="PS51384"/>
    </source>
</evidence>
<protein>
    <submittedName>
        <fullName evidence="11">2Fe-2S iron-sulfur cluster binding domain-containing protein</fullName>
    </submittedName>
</protein>
<evidence type="ECO:0000256" key="6">
    <source>
        <dbReference type="ARBA" id="ARBA00023002"/>
    </source>
</evidence>
<dbReference type="GO" id="GO:0046872">
    <property type="term" value="F:metal ion binding"/>
    <property type="evidence" value="ECO:0007669"/>
    <property type="project" value="UniProtKB-KW"/>
</dbReference>
<dbReference type="SUPFAM" id="SSF52343">
    <property type="entry name" value="Ferredoxin reductase-like, C-terminal NADP-linked domain"/>
    <property type="match status" value="1"/>
</dbReference>
<dbReference type="Pfam" id="PF00111">
    <property type="entry name" value="Fer2"/>
    <property type="match status" value="1"/>
</dbReference>
<keyword evidence="3" id="KW-0001">2Fe-2S</keyword>
<dbReference type="PROSITE" id="PS51085">
    <property type="entry name" value="2FE2S_FER_2"/>
    <property type="match status" value="1"/>
</dbReference>
<keyword evidence="4" id="KW-0479">Metal-binding</keyword>
<keyword evidence="6" id="KW-0560">Oxidoreductase</keyword>
<dbReference type="Gene3D" id="3.40.50.80">
    <property type="entry name" value="Nucleotide-binding domain of ferredoxin-NADP reductase (FNR) module"/>
    <property type="match status" value="1"/>
</dbReference>
<dbReference type="InterPro" id="IPR036010">
    <property type="entry name" value="2Fe-2S_ferredoxin-like_sf"/>
</dbReference>
<dbReference type="Pfam" id="PF00970">
    <property type="entry name" value="FAD_binding_6"/>
    <property type="match status" value="1"/>
</dbReference>
<dbReference type="InterPro" id="IPR017938">
    <property type="entry name" value="Riboflavin_synthase-like_b-brl"/>
</dbReference>
<reference evidence="11" key="1">
    <citation type="journal article" date="2021" name="Environ. Microbiol.">
        <title>Genomic characterization of three novel Desulfobacterota classes expand the metabolic and phylogenetic diversity of the phylum.</title>
        <authorList>
            <person name="Murphy C.L."/>
            <person name="Biggerstaff J."/>
            <person name="Eichhorn A."/>
            <person name="Ewing E."/>
            <person name="Shahan R."/>
            <person name="Soriano D."/>
            <person name="Stewart S."/>
            <person name="VanMol K."/>
            <person name="Walker R."/>
            <person name="Walters P."/>
            <person name="Elshahed M.S."/>
            <person name="Youssef N.H."/>
        </authorList>
    </citation>
    <scope>NUCLEOTIDE SEQUENCE</scope>
    <source>
        <strain evidence="11">Zod_Metabat.24</strain>
    </source>
</reference>
<organism evidence="11 12">
    <name type="scientific">Candidatus Zymogenus saltonus</name>
    <dbReference type="NCBI Taxonomy" id="2844893"/>
    <lineage>
        <taxon>Bacteria</taxon>
        <taxon>Deltaproteobacteria</taxon>
        <taxon>Candidatus Zymogenia</taxon>
        <taxon>Candidatus Zymogeniales</taxon>
        <taxon>Candidatus Zymogenaceae</taxon>
        <taxon>Candidatus Zymogenus</taxon>
    </lineage>
</organism>
<dbReference type="CDD" id="cd06217">
    <property type="entry name" value="FNR_iron_sulfur_binding_3"/>
    <property type="match status" value="1"/>
</dbReference>
<keyword evidence="5" id="KW-0274">FAD</keyword>
<comment type="caution">
    <text evidence="11">The sequence shown here is derived from an EMBL/GenBank/DDBJ whole genome shotgun (WGS) entry which is preliminary data.</text>
</comment>
<evidence type="ECO:0000256" key="1">
    <source>
        <dbReference type="ARBA" id="ARBA00001974"/>
    </source>
</evidence>
<dbReference type="EMBL" id="JAFGIX010000085">
    <property type="protein sequence ID" value="MBN1574618.1"/>
    <property type="molecule type" value="Genomic_DNA"/>
</dbReference>
<dbReference type="InterPro" id="IPR050415">
    <property type="entry name" value="MRET"/>
</dbReference>
<evidence type="ECO:0000256" key="3">
    <source>
        <dbReference type="ARBA" id="ARBA00022714"/>
    </source>
</evidence>
<dbReference type="Gene3D" id="2.40.30.10">
    <property type="entry name" value="Translation factors"/>
    <property type="match status" value="1"/>
</dbReference>